<dbReference type="SUPFAM" id="SSF50939">
    <property type="entry name" value="Sialidases"/>
    <property type="match status" value="1"/>
</dbReference>
<evidence type="ECO:0000313" key="4">
    <source>
        <dbReference type="EMBL" id="AEM72214.1"/>
    </source>
</evidence>
<dbReference type="SUPFAM" id="SSF110296">
    <property type="entry name" value="Oligoxyloglucan reducing end-specific cellobiohydrolase"/>
    <property type="match status" value="2"/>
</dbReference>
<dbReference type="eggNOG" id="COG4447">
    <property type="taxonomic scope" value="Bacteria"/>
</dbReference>
<proteinExistence type="predicted"/>
<dbReference type="InterPro" id="IPR015943">
    <property type="entry name" value="WD40/YVTN_repeat-like_dom_sf"/>
</dbReference>
<dbReference type="STRING" id="886377.Murru_3194"/>
<dbReference type="PANTHER" id="PTHR43739:SF5">
    <property type="entry name" value="EXO-ALPHA-SIALIDASE"/>
    <property type="match status" value="1"/>
</dbReference>
<feature type="domain" description="Secretion system C-terminal sorting" evidence="3">
    <location>
        <begin position="799"/>
        <end position="865"/>
    </location>
</feature>
<dbReference type="HOGENOM" id="CLU_329781_0_0_10"/>
<dbReference type="PANTHER" id="PTHR43739">
    <property type="entry name" value="XYLOGLUCANASE (EUROFUNG)"/>
    <property type="match status" value="1"/>
</dbReference>
<dbReference type="KEGG" id="mrs:Murru_3194"/>
<protein>
    <recommendedName>
        <fullName evidence="3">Secretion system C-terminal sorting domain-containing protein</fullName>
    </recommendedName>
</protein>
<dbReference type="NCBIfam" id="TIGR04183">
    <property type="entry name" value="Por_Secre_tail"/>
    <property type="match status" value="1"/>
</dbReference>
<keyword evidence="1 2" id="KW-0732">Signal</keyword>
<evidence type="ECO:0000256" key="2">
    <source>
        <dbReference type="SAM" id="SignalP"/>
    </source>
</evidence>
<dbReference type="Proteomes" id="UP000008908">
    <property type="component" value="Chromosome"/>
</dbReference>
<organism evidence="4 5">
    <name type="scientific">Allomuricauda ruestringensis (strain DSM 13258 / CIP 107369 / LMG 19739 / B1)</name>
    <name type="common">Muricauda ruestringensis</name>
    <dbReference type="NCBI Taxonomy" id="886377"/>
    <lineage>
        <taxon>Bacteria</taxon>
        <taxon>Pseudomonadati</taxon>
        <taxon>Bacteroidota</taxon>
        <taxon>Flavobacteriia</taxon>
        <taxon>Flavobacteriales</taxon>
        <taxon>Flavobacteriaceae</taxon>
        <taxon>Flagellimonas</taxon>
    </lineage>
</organism>
<dbReference type="OrthoDB" id="1652165at2"/>
<dbReference type="EMBL" id="CP002999">
    <property type="protein sequence ID" value="AEM72214.1"/>
    <property type="molecule type" value="Genomic_DNA"/>
</dbReference>
<dbReference type="Pfam" id="PF18962">
    <property type="entry name" value="Por_Secre_tail"/>
    <property type="match status" value="1"/>
</dbReference>
<dbReference type="AlphaFoldDB" id="G2PLU5"/>
<sequence length="870" mass="94866">MTNLKPFLCFCLFFFTALSHSQWTPTPGPEGGATGDVIKVNNTLLVISSYTIHSSTNNGESWTQSISGLPEDGGATSLTTDGNTIYVALVRNGIYKSTDEGNSWVPANKDIEDLTFYKVFANGTTIYGGTGTGVIYRSLDSGENWTVWSTGVTGYQVSDFVVFNSKVYVGTLDGVFENDGNSDIWTQVDIPGLTHGAWSLTTQNGILYVGGIGEVYVSNDNLSTWVAMNTGNASISDLISIQNTVYAVGGSRSYFYSNDDGATWSEVLVLSPDNYSILKSLLISNGKIIVSSTSGNYESLDNGMSWTWNNTGIRTQNITTFASNDYYLFTGTGGNGLFRSADNGVSWTAINSGIDRPNAFTIHEMIEVDNKLIIATSGGVFLSNDNGDTWEKKINPSVNIATSALDYSNGVLVSGMLGEGIYLSEDLGETWDVFVPEGLDSGESYVKIALEGSTMLLDSGNGDVYLSTDMGQSWNLITTLENDSIFIEDIDIINGKLFVSDSYGLHKSSDMGQTWTTYQNTDYSIVENITVEGDVLYLATRKGFKATTIDQDVWYSFTDGMGNLGTTSIFLNNGQLFAGTYRFSVWSRPVSEVVVPFPDDDNDGVANADDLCPNTYPGIAVNEDGCDFIAIDALSVVGKSQSCPNVDNARIVVGTTLSGYAFDISLEGEGISQSFENVSLEVDFILDNLPPGSYEVIVSIPEIRYEQLFGLTINEMNNISGKRTIVDKSNKVAKYLVSGSNEYVVNVNGHQKRYFFDTNDENEILIRNLQSSNMVRISGKNECQGTIEDNLVLETEMQVYPTITSGMLSISGETTINQINVYNSIGQLVLSKKMNSLNNKTIHLENQSAGFYVVHLVAEDKIKRFKIIKQ</sequence>
<reference evidence="4 5" key="2">
    <citation type="journal article" date="2012" name="Stand. Genomic Sci.">
        <title>Complete genome sequence of the facultatively anaerobic, appendaged bacterium Muricauda ruestringensis type strain (B1(T)).</title>
        <authorList>
            <person name="Huntemann M."/>
            <person name="Teshima H."/>
            <person name="Lapidus A."/>
            <person name="Nolan M."/>
            <person name="Lucas S."/>
            <person name="Hammon N."/>
            <person name="Deshpande S."/>
            <person name="Cheng J.F."/>
            <person name="Tapia R."/>
            <person name="Goodwin L.A."/>
            <person name="Pitluck S."/>
            <person name="Liolios K."/>
            <person name="Pagani I."/>
            <person name="Ivanova N."/>
            <person name="Mavromatis K."/>
            <person name="Mikhailova N."/>
            <person name="Pati A."/>
            <person name="Chen A."/>
            <person name="Palaniappan K."/>
            <person name="Land M."/>
            <person name="Hauser L."/>
            <person name="Pan C."/>
            <person name="Brambilla E.M."/>
            <person name="Rohde M."/>
            <person name="Spring S."/>
            <person name="Goker M."/>
            <person name="Detter J.C."/>
            <person name="Bristow J."/>
            <person name="Eisen J.A."/>
            <person name="Markowitz V."/>
            <person name="Hugenholtz P."/>
            <person name="Kyrpides N.C."/>
            <person name="Klenk H.P."/>
            <person name="Woyke T."/>
        </authorList>
    </citation>
    <scope>NUCLEOTIDE SEQUENCE [LARGE SCALE GENOMIC DNA]</scope>
    <source>
        <strain evidence="5">DSM 13258 / LMG 19739 / B1</strain>
    </source>
</reference>
<evidence type="ECO:0000259" key="3">
    <source>
        <dbReference type="Pfam" id="PF18962"/>
    </source>
</evidence>
<feature type="chain" id="PRO_5003435412" description="Secretion system C-terminal sorting domain-containing protein" evidence="2">
    <location>
        <begin position="22"/>
        <end position="870"/>
    </location>
</feature>
<evidence type="ECO:0000313" key="5">
    <source>
        <dbReference type="Proteomes" id="UP000008908"/>
    </source>
</evidence>
<gene>
    <name evidence="4" type="ordered locus">Murru_3194</name>
</gene>
<name>G2PLU5_ALLRU</name>
<keyword evidence="5" id="KW-1185">Reference proteome</keyword>
<reference evidence="5" key="1">
    <citation type="submission" date="2011-08" db="EMBL/GenBank/DDBJ databases">
        <title>The complete genome of Muricauda ruestringensis DSM 13258.</title>
        <authorList>
            <person name="Lucas S."/>
            <person name="Han J."/>
            <person name="Lapidus A."/>
            <person name="Bruce D."/>
            <person name="Goodwin L."/>
            <person name="Pitluck S."/>
            <person name="Peters L."/>
            <person name="Kyrpides N."/>
            <person name="Mavromatis K."/>
            <person name="Ivanova N."/>
            <person name="Ovchinnikova G."/>
            <person name="Teshima H."/>
            <person name="Detter J.C."/>
            <person name="Tapia R."/>
            <person name="Han C."/>
            <person name="Land M."/>
            <person name="Hauser L."/>
            <person name="Markowitz V."/>
            <person name="Cheng J.-F."/>
            <person name="Hugenholtz P."/>
            <person name="Woyke T."/>
            <person name="Wu D."/>
            <person name="Spring S."/>
            <person name="Schroeder M."/>
            <person name="Brambilla E."/>
            <person name="Klenk H.-P."/>
            <person name="Eisen J.A."/>
        </authorList>
    </citation>
    <scope>NUCLEOTIDE SEQUENCE [LARGE SCALE GENOMIC DNA]</scope>
    <source>
        <strain evidence="5">DSM 13258 / LMG 19739 / B1</strain>
    </source>
</reference>
<feature type="signal peptide" evidence="2">
    <location>
        <begin position="1"/>
        <end position="21"/>
    </location>
</feature>
<dbReference type="GO" id="GO:0010411">
    <property type="term" value="P:xyloglucan metabolic process"/>
    <property type="evidence" value="ECO:0007669"/>
    <property type="project" value="TreeGrafter"/>
</dbReference>
<evidence type="ECO:0000256" key="1">
    <source>
        <dbReference type="ARBA" id="ARBA00022729"/>
    </source>
</evidence>
<dbReference type="CDD" id="cd15482">
    <property type="entry name" value="Sialidase_non-viral"/>
    <property type="match status" value="1"/>
</dbReference>
<dbReference type="RefSeq" id="WP_014034493.1">
    <property type="nucleotide sequence ID" value="NC_015945.1"/>
</dbReference>
<dbReference type="InterPro" id="IPR026444">
    <property type="entry name" value="Secre_tail"/>
</dbReference>
<dbReference type="InterPro" id="IPR036278">
    <property type="entry name" value="Sialidase_sf"/>
</dbReference>
<dbReference type="InterPro" id="IPR052025">
    <property type="entry name" value="Xyloglucanase_GH74"/>
</dbReference>
<accession>G2PLU5</accession>
<dbReference type="Gene3D" id="2.130.10.10">
    <property type="entry name" value="YVTN repeat-like/Quinoprotein amine dehydrogenase"/>
    <property type="match status" value="3"/>
</dbReference>